<keyword evidence="1" id="KW-1133">Transmembrane helix</keyword>
<feature type="transmembrane region" description="Helical" evidence="1">
    <location>
        <begin position="12"/>
        <end position="33"/>
    </location>
</feature>
<evidence type="ECO:0000256" key="1">
    <source>
        <dbReference type="SAM" id="Phobius"/>
    </source>
</evidence>
<keyword evidence="1" id="KW-0812">Transmembrane</keyword>
<feature type="transmembrane region" description="Helical" evidence="1">
    <location>
        <begin position="168"/>
        <end position="188"/>
    </location>
</feature>
<dbReference type="RefSeq" id="WP_207981215.1">
    <property type="nucleotide sequence ID" value="NZ_JAGDEL010000021.1"/>
</dbReference>
<dbReference type="Proteomes" id="UP000663981">
    <property type="component" value="Unassembled WGS sequence"/>
</dbReference>
<evidence type="ECO:0000313" key="3">
    <source>
        <dbReference type="Proteomes" id="UP000663981"/>
    </source>
</evidence>
<evidence type="ECO:0000313" key="2">
    <source>
        <dbReference type="EMBL" id="MBO1514299.1"/>
    </source>
</evidence>
<gene>
    <name evidence="2" type="ORF">I7822_21990</name>
</gene>
<reference evidence="2 3" key="1">
    <citation type="submission" date="2021-03" db="EMBL/GenBank/DDBJ databases">
        <title>Whole genome sequence of Metabacillus bambusae BG109.</title>
        <authorList>
            <person name="Jeong J.W."/>
        </authorList>
    </citation>
    <scope>NUCLEOTIDE SEQUENCE [LARGE SCALE GENOMIC DNA]</scope>
    <source>
        <strain evidence="2 3">BG109</strain>
    </source>
</reference>
<name>A0ABS3N8J0_9BACI</name>
<organism evidence="2 3">
    <name type="scientific">Metabacillus bambusae</name>
    <dbReference type="NCBI Taxonomy" id="2795218"/>
    <lineage>
        <taxon>Bacteria</taxon>
        <taxon>Bacillati</taxon>
        <taxon>Bacillota</taxon>
        <taxon>Bacilli</taxon>
        <taxon>Bacillales</taxon>
        <taxon>Bacillaceae</taxon>
        <taxon>Metabacillus</taxon>
    </lineage>
</organism>
<feature type="transmembrane region" description="Helical" evidence="1">
    <location>
        <begin position="45"/>
        <end position="68"/>
    </location>
</feature>
<feature type="transmembrane region" description="Helical" evidence="1">
    <location>
        <begin position="129"/>
        <end position="148"/>
    </location>
</feature>
<keyword evidence="3" id="KW-1185">Reference proteome</keyword>
<protein>
    <submittedName>
        <fullName evidence="2">Uncharacterized protein</fullName>
    </submittedName>
</protein>
<sequence>MEIFSLLSKLDIKILSILLAFILLIYLSSFIKSTKIEKLLIKKELALLSNISVFLLSFTSFFIGSFLVSLDNDLISGFSLFVICIGLIGAALVLILNVKQLRILYLSFIISFPFKFIGILLVGVSFLLIYGYILFLVILSSTYIAEFFQVLEIKPIKIIQGTEKFPTLNLIQISMFIFPLFMSFYWLVYLSVFKLSLKVFHEEIKINIVLKDGTKINNWYFYRTTYGNNILIGEEPDVTSEKKAIIPKENINFIQFTSNRRLLGVNSDDVKSNNSI</sequence>
<feature type="transmembrane region" description="Helical" evidence="1">
    <location>
        <begin position="74"/>
        <end position="96"/>
    </location>
</feature>
<dbReference type="EMBL" id="JAGDEL010000021">
    <property type="protein sequence ID" value="MBO1514299.1"/>
    <property type="molecule type" value="Genomic_DNA"/>
</dbReference>
<keyword evidence="1" id="KW-0472">Membrane</keyword>
<accession>A0ABS3N8J0</accession>
<feature type="transmembrane region" description="Helical" evidence="1">
    <location>
        <begin position="103"/>
        <end position="123"/>
    </location>
</feature>
<proteinExistence type="predicted"/>
<comment type="caution">
    <text evidence="2">The sequence shown here is derived from an EMBL/GenBank/DDBJ whole genome shotgun (WGS) entry which is preliminary data.</text>
</comment>